<protein>
    <submittedName>
        <fullName evidence="1">Uncharacterized protein</fullName>
    </submittedName>
</protein>
<reference evidence="1 2" key="1">
    <citation type="submission" date="2012-10" db="EMBL/GenBank/DDBJ databases">
        <title>Genome assembly of Amycolatopsis azurea DSM 43854.</title>
        <authorList>
            <person name="Khatri I."/>
            <person name="Kaur I."/>
            <person name="Subramanian S."/>
            <person name="Mayilraj S."/>
        </authorList>
    </citation>
    <scope>NUCLEOTIDE SEQUENCE [LARGE SCALE GENOMIC DNA]</scope>
    <source>
        <strain evidence="1 2">DSM 43854</strain>
    </source>
</reference>
<accession>M2QS29</accession>
<dbReference type="Proteomes" id="UP000014137">
    <property type="component" value="Unassembled WGS sequence"/>
</dbReference>
<sequence>MIGADELAAVARLGTMKQRKSAPGFPLAWSTATNSTTS</sequence>
<organism evidence="1 2">
    <name type="scientific">Amycolatopsis azurea DSM 43854</name>
    <dbReference type="NCBI Taxonomy" id="1238180"/>
    <lineage>
        <taxon>Bacteria</taxon>
        <taxon>Bacillati</taxon>
        <taxon>Actinomycetota</taxon>
        <taxon>Actinomycetes</taxon>
        <taxon>Pseudonocardiales</taxon>
        <taxon>Pseudonocardiaceae</taxon>
        <taxon>Amycolatopsis</taxon>
    </lineage>
</organism>
<dbReference type="PATRIC" id="fig|1238180.3.peg.1634"/>
<evidence type="ECO:0000313" key="2">
    <source>
        <dbReference type="Proteomes" id="UP000014137"/>
    </source>
</evidence>
<gene>
    <name evidence="1" type="ORF">C791_0276</name>
</gene>
<proteinExistence type="predicted"/>
<dbReference type="AlphaFoldDB" id="M2QS29"/>
<evidence type="ECO:0000313" key="1">
    <source>
        <dbReference type="EMBL" id="EMD28652.1"/>
    </source>
</evidence>
<dbReference type="EMBL" id="ANMG01000010">
    <property type="protein sequence ID" value="EMD28652.1"/>
    <property type="molecule type" value="Genomic_DNA"/>
</dbReference>
<name>M2QS29_9PSEU</name>
<comment type="caution">
    <text evidence="1">The sequence shown here is derived from an EMBL/GenBank/DDBJ whole genome shotgun (WGS) entry which is preliminary data.</text>
</comment>